<dbReference type="RefSeq" id="WP_264848604.1">
    <property type="nucleotide sequence ID" value="NZ_BRXR01000001.1"/>
</dbReference>
<organism evidence="2 3">
    <name type="scientific">Clostridium omnivorum</name>
    <dbReference type="NCBI Taxonomy" id="1604902"/>
    <lineage>
        <taxon>Bacteria</taxon>
        <taxon>Bacillati</taxon>
        <taxon>Bacillota</taxon>
        <taxon>Clostridia</taxon>
        <taxon>Eubacteriales</taxon>
        <taxon>Clostridiaceae</taxon>
        <taxon>Clostridium</taxon>
    </lineage>
</organism>
<sequence>MEGKMEKLVDRKQTKSLNPENEVEIDSNYYGDDRNISTQIVTNYYYTPQKE</sequence>
<keyword evidence="3" id="KW-1185">Reference proteome</keyword>
<protein>
    <submittedName>
        <fullName evidence="2">Uncharacterized protein</fullName>
    </submittedName>
</protein>
<name>A0ABQ5N276_9CLOT</name>
<evidence type="ECO:0000256" key="1">
    <source>
        <dbReference type="SAM" id="MobiDB-lite"/>
    </source>
</evidence>
<dbReference type="Proteomes" id="UP001208567">
    <property type="component" value="Unassembled WGS sequence"/>
</dbReference>
<feature type="compositionally biased region" description="Basic and acidic residues" evidence="1">
    <location>
        <begin position="1"/>
        <end position="13"/>
    </location>
</feature>
<reference evidence="2 3" key="1">
    <citation type="journal article" date="2024" name="Int. J. Syst. Evol. Microbiol.">
        <title>Clostridium omnivorum sp. nov., isolated from anoxic soil under the treatment of reductive soil disinfestation.</title>
        <authorList>
            <person name="Ueki A."/>
            <person name="Tonouchi A."/>
            <person name="Kaku N."/>
            <person name="Honma S."/>
            <person name="Ueki K."/>
        </authorList>
    </citation>
    <scope>NUCLEOTIDE SEQUENCE [LARGE SCALE GENOMIC DNA]</scope>
    <source>
        <strain evidence="2 3">E14</strain>
    </source>
</reference>
<comment type="caution">
    <text evidence="2">The sequence shown here is derived from an EMBL/GenBank/DDBJ whole genome shotgun (WGS) entry which is preliminary data.</text>
</comment>
<evidence type="ECO:0000313" key="2">
    <source>
        <dbReference type="EMBL" id="GLC29312.1"/>
    </source>
</evidence>
<evidence type="ECO:0000313" key="3">
    <source>
        <dbReference type="Proteomes" id="UP001208567"/>
    </source>
</evidence>
<feature type="region of interest" description="Disordered" evidence="1">
    <location>
        <begin position="1"/>
        <end position="30"/>
    </location>
</feature>
<accession>A0ABQ5N276</accession>
<dbReference type="EMBL" id="BRXR01000001">
    <property type="protein sequence ID" value="GLC29312.1"/>
    <property type="molecule type" value="Genomic_DNA"/>
</dbReference>
<proteinExistence type="predicted"/>
<gene>
    <name evidence="2" type="ORF">bsdE14_07220</name>
</gene>